<dbReference type="Proteomes" id="UP001198163">
    <property type="component" value="Unassembled WGS sequence"/>
</dbReference>
<dbReference type="PANTHER" id="PTHR42949:SF3">
    <property type="entry name" value="ANAEROBIC GLYCEROL-3-PHOSPHATE DEHYDROGENASE SUBUNIT B"/>
    <property type="match status" value="1"/>
</dbReference>
<feature type="compositionally biased region" description="Low complexity" evidence="3">
    <location>
        <begin position="43"/>
        <end position="60"/>
    </location>
</feature>
<accession>A0AAE3EL70</accession>
<organism evidence="5 6">
    <name type="scientific">Teretinema zuelzerae</name>
    <dbReference type="NCBI Taxonomy" id="156"/>
    <lineage>
        <taxon>Bacteria</taxon>
        <taxon>Pseudomonadati</taxon>
        <taxon>Spirochaetota</taxon>
        <taxon>Spirochaetia</taxon>
        <taxon>Spirochaetales</taxon>
        <taxon>Treponemataceae</taxon>
        <taxon>Teretinema</taxon>
    </lineage>
</organism>
<dbReference type="SUPFAM" id="SSF51905">
    <property type="entry name" value="FAD/NAD(P)-binding domain"/>
    <property type="match status" value="1"/>
</dbReference>
<keyword evidence="1" id="KW-0285">Flavoprotein</keyword>
<evidence type="ECO:0000259" key="4">
    <source>
        <dbReference type="Pfam" id="PF00890"/>
    </source>
</evidence>
<name>A0AAE3EL70_9SPIR</name>
<evidence type="ECO:0000256" key="2">
    <source>
        <dbReference type="ARBA" id="ARBA00023002"/>
    </source>
</evidence>
<evidence type="ECO:0000256" key="3">
    <source>
        <dbReference type="SAM" id="MobiDB-lite"/>
    </source>
</evidence>
<dbReference type="Gene3D" id="3.50.50.60">
    <property type="entry name" value="FAD/NAD(P)-binding domain"/>
    <property type="match status" value="1"/>
</dbReference>
<dbReference type="EMBL" id="JAINWA010000003">
    <property type="protein sequence ID" value="MCD1655414.1"/>
    <property type="molecule type" value="Genomic_DNA"/>
</dbReference>
<dbReference type="InterPro" id="IPR051691">
    <property type="entry name" value="Metab_Enz_Cyan_OpOx_G3PDH"/>
</dbReference>
<reference evidence="5" key="1">
    <citation type="submission" date="2021-08" db="EMBL/GenBank/DDBJ databases">
        <title>Comparative analyses of Brucepasteria parasyntrophica and Teretinema zuelzerae.</title>
        <authorList>
            <person name="Song Y."/>
            <person name="Brune A."/>
        </authorList>
    </citation>
    <scope>NUCLEOTIDE SEQUENCE</scope>
    <source>
        <strain evidence="5">DSM 1903</strain>
    </source>
</reference>
<dbReference type="InterPro" id="IPR036188">
    <property type="entry name" value="FAD/NAD-bd_sf"/>
</dbReference>
<comment type="caution">
    <text evidence="5">The sequence shown here is derived from an EMBL/GenBank/DDBJ whole genome shotgun (WGS) entry which is preliminary data.</text>
</comment>
<keyword evidence="6" id="KW-1185">Reference proteome</keyword>
<dbReference type="Pfam" id="PF00890">
    <property type="entry name" value="FAD_binding_2"/>
    <property type="match status" value="1"/>
</dbReference>
<evidence type="ECO:0000313" key="6">
    <source>
        <dbReference type="Proteomes" id="UP001198163"/>
    </source>
</evidence>
<dbReference type="RefSeq" id="WP_230756555.1">
    <property type="nucleotide sequence ID" value="NZ_JAINWA010000003.1"/>
</dbReference>
<dbReference type="AlphaFoldDB" id="A0AAE3EL70"/>
<gene>
    <name evidence="5" type="ORF">K7J14_11980</name>
</gene>
<dbReference type="InterPro" id="IPR003953">
    <property type="entry name" value="FAD-dep_OxRdtase_2_FAD-bd"/>
</dbReference>
<feature type="domain" description="FAD-dependent oxidoreductase 2 FAD-binding" evidence="4">
    <location>
        <begin position="7"/>
        <end position="54"/>
    </location>
</feature>
<evidence type="ECO:0000313" key="5">
    <source>
        <dbReference type="EMBL" id="MCD1655414.1"/>
    </source>
</evidence>
<sequence>MNGFSCDAAVIGAGAAGMAAALSLHERGKSVMLIDREEAMGGSSSSASTTASAFSISERS</sequence>
<proteinExistence type="predicted"/>
<dbReference type="GO" id="GO:0016491">
    <property type="term" value="F:oxidoreductase activity"/>
    <property type="evidence" value="ECO:0007669"/>
    <property type="project" value="UniProtKB-KW"/>
</dbReference>
<protein>
    <submittedName>
        <fullName evidence="5">FAD-dependent oxidoreductase</fullName>
    </submittedName>
</protein>
<evidence type="ECO:0000256" key="1">
    <source>
        <dbReference type="ARBA" id="ARBA00022630"/>
    </source>
</evidence>
<feature type="region of interest" description="Disordered" evidence="3">
    <location>
        <begin position="38"/>
        <end position="60"/>
    </location>
</feature>
<keyword evidence="2" id="KW-0560">Oxidoreductase</keyword>
<dbReference type="PANTHER" id="PTHR42949">
    <property type="entry name" value="ANAEROBIC GLYCEROL-3-PHOSPHATE DEHYDROGENASE SUBUNIT B"/>
    <property type="match status" value="1"/>
</dbReference>